<dbReference type="AlphaFoldDB" id="A0AA39C3F1"/>
<accession>A0AA39C3F1</accession>
<gene>
    <name evidence="1" type="ORF">PV328_011805</name>
</gene>
<comment type="caution">
    <text evidence="1">The sequence shown here is derived from an EMBL/GenBank/DDBJ whole genome shotgun (WGS) entry which is preliminary data.</text>
</comment>
<evidence type="ECO:0000313" key="2">
    <source>
        <dbReference type="Proteomes" id="UP001168990"/>
    </source>
</evidence>
<protein>
    <recommendedName>
        <fullName evidence="3">BEN domain-containing protein</fullName>
    </recommendedName>
</protein>
<evidence type="ECO:0008006" key="3">
    <source>
        <dbReference type="Google" id="ProtNLM"/>
    </source>
</evidence>
<sequence length="427" mass="48436">MNIKRTKSVVPKGDIFPLDEEFVGKLFKPDINDIVNVRWDNSKHQAKILRISTTRKYLETIFVSADRDVVPSTKNGKHKFTILAAEERKALAGEIKKSNAAQKNTEKTNNAKLLNARRVEDEANAQLLNGQNHNESNNETDKKSNNEKCTVCASFPTVTAEMILSLELIVNHLKARHEHSKEQSKIYSKGSIINESIVSHDESQNNDVICLPHWKIPEFGKIELIPSSGVWLKQSDVDFALYSSASDNPNEVIRKLLKLALGEANVYKYCALGTSTQGKLGIPPSLKNAVHRFVEIKFPEKKVKNYNRVINLMCAQSVHPSKKRKNQSCTIVSSQLDNPTKRHHCDDVSTCESEMAINDPNNNYPYSMQSQQQLQQPFSIESTEKFMMGHHEPQKISSNKHDVYYEPNIHQYSCQQSINYAPPYQSL</sequence>
<dbReference type="EMBL" id="JAQQBS010001473">
    <property type="protein sequence ID" value="KAK0157162.1"/>
    <property type="molecule type" value="Genomic_DNA"/>
</dbReference>
<proteinExistence type="predicted"/>
<reference evidence="1" key="2">
    <citation type="submission" date="2023-03" db="EMBL/GenBank/DDBJ databases">
        <authorList>
            <person name="Inwood S.N."/>
            <person name="Skelly J.G."/>
            <person name="Guhlin J."/>
            <person name="Harrop T.W.R."/>
            <person name="Goldson S.G."/>
            <person name="Dearden P.K."/>
        </authorList>
    </citation>
    <scope>NUCLEOTIDE SEQUENCE</scope>
    <source>
        <strain evidence="1">Irish</strain>
        <tissue evidence="1">Whole body</tissue>
    </source>
</reference>
<organism evidence="1 2">
    <name type="scientific">Microctonus aethiopoides</name>
    <dbReference type="NCBI Taxonomy" id="144406"/>
    <lineage>
        <taxon>Eukaryota</taxon>
        <taxon>Metazoa</taxon>
        <taxon>Ecdysozoa</taxon>
        <taxon>Arthropoda</taxon>
        <taxon>Hexapoda</taxon>
        <taxon>Insecta</taxon>
        <taxon>Pterygota</taxon>
        <taxon>Neoptera</taxon>
        <taxon>Endopterygota</taxon>
        <taxon>Hymenoptera</taxon>
        <taxon>Apocrita</taxon>
        <taxon>Ichneumonoidea</taxon>
        <taxon>Braconidae</taxon>
        <taxon>Euphorinae</taxon>
        <taxon>Microctonus</taxon>
    </lineage>
</organism>
<name>A0AA39C3F1_9HYME</name>
<reference evidence="1" key="1">
    <citation type="journal article" date="2023" name="bioRxiv">
        <title>Scaffold-level genome assemblies of two parasitoid biocontrol wasps reveal the parthenogenesis mechanism and an associated novel virus.</title>
        <authorList>
            <person name="Inwood S."/>
            <person name="Skelly J."/>
            <person name="Guhlin J."/>
            <person name="Harrop T."/>
            <person name="Goldson S."/>
            <person name="Dearden P."/>
        </authorList>
    </citation>
    <scope>NUCLEOTIDE SEQUENCE</scope>
    <source>
        <strain evidence="1">Irish</strain>
        <tissue evidence="1">Whole body</tissue>
    </source>
</reference>
<keyword evidence="2" id="KW-1185">Reference proteome</keyword>
<evidence type="ECO:0000313" key="1">
    <source>
        <dbReference type="EMBL" id="KAK0157162.1"/>
    </source>
</evidence>
<dbReference type="Proteomes" id="UP001168990">
    <property type="component" value="Unassembled WGS sequence"/>
</dbReference>